<dbReference type="EMBL" id="CCBN010000005">
    <property type="protein sequence ID" value="CDO53350.1"/>
    <property type="molecule type" value="Genomic_DNA"/>
</dbReference>
<keyword evidence="3" id="KW-1185">Reference proteome</keyword>
<accession>A0A0J9X844</accession>
<evidence type="ECO:0000256" key="1">
    <source>
        <dbReference type="SAM" id="MobiDB-lite"/>
    </source>
</evidence>
<evidence type="ECO:0000313" key="2">
    <source>
        <dbReference type="EMBL" id="CDO53350.1"/>
    </source>
</evidence>
<sequence>MRSAITLPKPRLHSAGASSSTRSVSASYAPQRNTQHSSRTSARSYSGSAPSTVGTQHEQQQNQQQFFFSQQNLIQQQGDNLFSGIKGNLAETESRNKPSAKTFYRQLDELSLLSILLFKLPNKKAEPSKNLLGNLISIKTLQEQRNKQSISASRVLRNIDFSKLSSAQPANHQRGPRFKRAGSGNPQDEAVIDTEKVIQLVQSGKEITANDIATFLQIHATPNTQTECINELILNSDETSLPGLVDFVTERLLSDASAEHSTAQLRLLLSQAASVLPVTTISIVTGELEEIQNIARLSKMEALLDQLEATPASSGLRDLWLRVVARSGTYNDAKALLFKYSEQGIEISQDTIDAFVESLNRYSHAQWELSSSTLAEFSAKLKLEMLNFRHFFVTPNITPAIADFILSFVYELNEFYEILEVIENSNNRDRILSKTQPQILRAVVRCQVILPSKYNGGLDEQDTSNYTTDQTSHRAGPRMRAMSHMFGLLNRFEKTSAGVTREALDECLLTCARLGNSAGMQQAIAMRSNLGNNAAAVPLDVLSKVFDSFPISGGALSQEKMRKAAPPWVVSEALVIDPSRDEAVLYLLRGQLVPERDSREYARYIAALGRCGRSDLLLHELGLLKPLMAEQLANPHFQAICLELLAALRTAGSERYGAELIDSLLAAAARNSVNSGYVHSVLTQALAQGLFPLLPTLFLVARWLVAHPGADTDAIARVLAELPADRTCDVTEQLAAVFPQLASVPQVSHSQLGQAVADLVNTGDVSQLARVVEPQLV</sequence>
<dbReference type="Proteomes" id="UP000242525">
    <property type="component" value="Unassembled WGS sequence"/>
</dbReference>
<feature type="compositionally biased region" description="Low complexity" evidence="1">
    <location>
        <begin position="37"/>
        <end position="49"/>
    </location>
</feature>
<feature type="compositionally biased region" description="Low complexity" evidence="1">
    <location>
        <begin position="14"/>
        <end position="29"/>
    </location>
</feature>
<feature type="region of interest" description="Disordered" evidence="1">
    <location>
        <begin position="166"/>
        <end position="187"/>
    </location>
</feature>
<protein>
    <submittedName>
        <fullName evidence="2">Uncharacterized protein</fullName>
    </submittedName>
</protein>
<name>A0A0J9X844_GEOCN</name>
<evidence type="ECO:0000313" key="3">
    <source>
        <dbReference type="Proteomes" id="UP000242525"/>
    </source>
</evidence>
<gene>
    <name evidence="2" type="ORF">BN980_GECA05s00408g</name>
</gene>
<proteinExistence type="predicted"/>
<feature type="region of interest" description="Disordered" evidence="1">
    <location>
        <begin position="1"/>
        <end position="61"/>
    </location>
</feature>
<organism evidence="2 3">
    <name type="scientific">Geotrichum candidum</name>
    <name type="common">Oospora lactis</name>
    <name type="synonym">Dipodascus geotrichum</name>
    <dbReference type="NCBI Taxonomy" id="1173061"/>
    <lineage>
        <taxon>Eukaryota</taxon>
        <taxon>Fungi</taxon>
        <taxon>Dikarya</taxon>
        <taxon>Ascomycota</taxon>
        <taxon>Saccharomycotina</taxon>
        <taxon>Dipodascomycetes</taxon>
        <taxon>Dipodascales</taxon>
        <taxon>Dipodascaceae</taxon>
        <taxon>Geotrichum</taxon>
    </lineage>
</organism>
<reference evidence="2" key="1">
    <citation type="submission" date="2014-03" db="EMBL/GenBank/DDBJ databases">
        <authorList>
            <person name="Casaregola S."/>
        </authorList>
    </citation>
    <scope>NUCLEOTIDE SEQUENCE [LARGE SCALE GENOMIC DNA]</scope>
    <source>
        <strain evidence="2">CLIB 918</strain>
    </source>
</reference>
<dbReference type="OrthoDB" id="10452409at2759"/>
<comment type="caution">
    <text evidence="2">The sequence shown here is derived from an EMBL/GenBank/DDBJ whole genome shotgun (WGS) entry which is preliminary data.</text>
</comment>
<dbReference type="AlphaFoldDB" id="A0A0J9X844"/>